<name>A0ABT1QMY5_9GAMM</name>
<accession>A0ABT1QMY5</accession>
<comment type="caution">
    <text evidence="2">The sequence shown here is derived from an EMBL/GenBank/DDBJ whole genome shotgun (WGS) entry which is preliminary data.</text>
</comment>
<dbReference type="RefSeq" id="WP_255911586.1">
    <property type="nucleotide sequence ID" value="NZ_JANFQO010000003.1"/>
</dbReference>
<dbReference type="Proteomes" id="UP001165498">
    <property type="component" value="Unassembled WGS sequence"/>
</dbReference>
<keyword evidence="3" id="KW-1185">Reference proteome</keyword>
<evidence type="ECO:0008006" key="4">
    <source>
        <dbReference type="Google" id="ProtNLM"/>
    </source>
</evidence>
<feature type="compositionally biased region" description="Polar residues" evidence="1">
    <location>
        <begin position="1"/>
        <end position="10"/>
    </location>
</feature>
<protein>
    <recommendedName>
        <fullName evidence="4">Glycine zipper domain-containing protein</fullName>
    </recommendedName>
</protein>
<evidence type="ECO:0000313" key="3">
    <source>
        <dbReference type="Proteomes" id="UP001165498"/>
    </source>
</evidence>
<dbReference type="EMBL" id="JANFQO010000003">
    <property type="protein sequence ID" value="MCQ4163901.1"/>
    <property type="molecule type" value="Genomic_DNA"/>
</dbReference>
<organism evidence="2 3">
    <name type="scientific">Tahibacter harae</name>
    <dbReference type="NCBI Taxonomy" id="2963937"/>
    <lineage>
        <taxon>Bacteria</taxon>
        <taxon>Pseudomonadati</taxon>
        <taxon>Pseudomonadota</taxon>
        <taxon>Gammaproteobacteria</taxon>
        <taxon>Lysobacterales</taxon>
        <taxon>Rhodanobacteraceae</taxon>
        <taxon>Tahibacter</taxon>
    </lineage>
</organism>
<proteinExistence type="predicted"/>
<evidence type="ECO:0000256" key="1">
    <source>
        <dbReference type="SAM" id="MobiDB-lite"/>
    </source>
</evidence>
<feature type="region of interest" description="Disordered" evidence="1">
    <location>
        <begin position="1"/>
        <end position="27"/>
    </location>
</feature>
<sequence length="162" mass="16472">MATERNPNTDTNRDPITGAPGAHPVGTGLGAAAGGAAAGAAVGTVAGPVGTAVGAAVGAVAGGLVGKGVAEAIDPTAEAAYWEANYASRPYVAPGTDYAVYAPAYRYGWESRARFADRSWNEVSPELAADWPTLAGKSGLSWDRAEPAVRDAWHRPDRTPPV</sequence>
<gene>
    <name evidence="2" type="ORF">NM961_04175</name>
</gene>
<evidence type="ECO:0000313" key="2">
    <source>
        <dbReference type="EMBL" id="MCQ4163901.1"/>
    </source>
</evidence>
<reference evidence="2" key="1">
    <citation type="submission" date="2022-07" db="EMBL/GenBank/DDBJ databases">
        <title>Tahibacter sp., a new gammaproteobacterium isolated from the silt sample collected at pig farm.</title>
        <authorList>
            <person name="Chen H."/>
        </authorList>
    </citation>
    <scope>NUCLEOTIDE SEQUENCE</scope>
    <source>
        <strain evidence="2">P2K</strain>
    </source>
</reference>